<dbReference type="EMBL" id="JADEXN010000016">
    <property type="protein sequence ID" value="MBE9039542.1"/>
    <property type="molecule type" value="Genomic_DNA"/>
</dbReference>
<gene>
    <name evidence="1" type="ORF">IQ235_01865</name>
</gene>
<comment type="caution">
    <text evidence="1">The sequence shown here is derived from an EMBL/GenBank/DDBJ whole genome shotgun (WGS) entry which is preliminary data.</text>
</comment>
<evidence type="ECO:0000313" key="2">
    <source>
        <dbReference type="Proteomes" id="UP000621799"/>
    </source>
</evidence>
<organism evidence="1 2">
    <name type="scientific">Zarconia navalis LEGE 11467</name>
    <dbReference type="NCBI Taxonomy" id="1828826"/>
    <lineage>
        <taxon>Bacteria</taxon>
        <taxon>Bacillati</taxon>
        <taxon>Cyanobacteriota</taxon>
        <taxon>Cyanophyceae</taxon>
        <taxon>Oscillatoriophycideae</taxon>
        <taxon>Oscillatoriales</taxon>
        <taxon>Oscillatoriales incertae sedis</taxon>
        <taxon>Zarconia</taxon>
        <taxon>Zarconia navalis</taxon>
    </lineage>
</organism>
<accession>A0A928VVL5</accession>
<protein>
    <submittedName>
        <fullName evidence="1">DUF1997 domain-containing protein</fullName>
    </submittedName>
</protein>
<name>A0A928VVL5_9CYAN</name>
<dbReference type="AlphaFoldDB" id="A0A928VVL5"/>
<dbReference type="PANTHER" id="PTHR34133">
    <property type="entry name" value="OS07G0633000 PROTEIN"/>
    <property type="match status" value="1"/>
</dbReference>
<sequence length="193" mass="21775">MYTRFFASLPAEIAVPEQPVPIQHYLRQPQRLVNALVDPTRLERLGGDRFRIHVRPLNFMMLKIQPTVDLKIWTEASGAVHLHSSQCELRGIDNLKKRFTFNLAGTLVPHQGSDMTYLRGRANLEVRVELPPALWLTPKSILEGAGNALLMSVLRTIEQRLMRQLLVDYKVWANDVGEQVSGVCPAGRLSAEA</sequence>
<proteinExistence type="predicted"/>
<reference evidence="1" key="1">
    <citation type="submission" date="2020-10" db="EMBL/GenBank/DDBJ databases">
        <authorList>
            <person name="Castelo-Branco R."/>
            <person name="Eusebio N."/>
            <person name="Adriana R."/>
            <person name="Vieira A."/>
            <person name="Brugerolle De Fraissinette N."/>
            <person name="Rezende De Castro R."/>
            <person name="Schneider M.P."/>
            <person name="Vasconcelos V."/>
            <person name="Leao P.N."/>
        </authorList>
    </citation>
    <scope>NUCLEOTIDE SEQUENCE</scope>
    <source>
        <strain evidence="1">LEGE 11467</strain>
    </source>
</reference>
<dbReference type="PANTHER" id="PTHR34133:SF8">
    <property type="entry name" value="OS07G0633000 PROTEIN"/>
    <property type="match status" value="1"/>
</dbReference>
<dbReference type="RefSeq" id="WP_264319804.1">
    <property type="nucleotide sequence ID" value="NZ_JADEXN010000016.1"/>
</dbReference>
<evidence type="ECO:0000313" key="1">
    <source>
        <dbReference type="EMBL" id="MBE9039542.1"/>
    </source>
</evidence>
<dbReference type="Pfam" id="PF09366">
    <property type="entry name" value="DUF1997"/>
    <property type="match status" value="1"/>
</dbReference>
<keyword evidence="2" id="KW-1185">Reference proteome</keyword>
<dbReference type="InterPro" id="IPR018971">
    <property type="entry name" value="DUF1997"/>
</dbReference>
<dbReference type="Proteomes" id="UP000621799">
    <property type="component" value="Unassembled WGS sequence"/>
</dbReference>